<dbReference type="Pfam" id="PF04241">
    <property type="entry name" value="DUF423"/>
    <property type="match status" value="1"/>
</dbReference>
<dbReference type="EMBL" id="LAPV01000239">
    <property type="protein sequence ID" value="KKC30957.1"/>
    <property type="molecule type" value="Genomic_DNA"/>
</dbReference>
<evidence type="ECO:0000313" key="6">
    <source>
        <dbReference type="Proteomes" id="UP000182258"/>
    </source>
</evidence>
<name>A0A0F5PQJ4_9HYPH</name>
<dbReference type="Proteomes" id="UP000033519">
    <property type="component" value="Unassembled WGS sequence"/>
</dbReference>
<keyword evidence="5" id="KW-1185">Reference proteome</keyword>
<feature type="transmembrane region" description="Helical" evidence="1">
    <location>
        <begin position="38"/>
        <end position="58"/>
    </location>
</feature>
<dbReference type="AlphaFoldDB" id="A0A0F5PQJ4"/>
<feature type="transmembrane region" description="Helical" evidence="1">
    <location>
        <begin position="63"/>
        <end position="84"/>
    </location>
</feature>
<feature type="chain" id="PRO_5010418620" evidence="2">
    <location>
        <begin position="27"/>
        <end position="121"/>
    </location>
</feature>
<accession>A0A0F5PQJ4</accession>
<dbReference type="Proteomes" id="UP000182258">
    <property type="component" value="Unassembled WGS sequence"/>
</dbReference>
<dbReference type="RefSeq" id="WP_046173187.1">
    <property type="nucleotide sequence ID" value="NZ_FOMB01000013.1"/>
</dbReference>
<evidence type="ECO:0000256" key="1">
    <source>
        <dbReference type="SAM" id="Phobius"/>
    </source>
</evidence>
<keyword evidence="1" id="KW-1133">Transmembrane helix</keyword>
<reference evidence="3 5" key="1">
    <citation type="submission" date="2015-03" db="EMBL/GenBank/DDBJ databases">
        <authorList>
            <person name="Lepp D."/>
            <person name="Hassan Y.I."/>
            <person name="Li X.-Z."/>
            <person name="Zhou T."/>
        </authorList>
    </citation>
    <scope>NUCLEOTIDE SEQUENCE [LARGE SCALE GENOMIC DNA]</scope>
    <source>
        <strain evidence="3 5">Cr7-05</strain>
    </source>
</reference>
<dbReference type="InterPro" id="IPR006696">
    <property type="entry name" value="DUF423"/>
</dbReference>
<evidence type="ECO:0000313" key="5">
    <source>
        <dbReference type="Proteomes" id="UP000033519"/>
    </source>
</evidence>
<dbReference type="STRING" id="728005.SAMN04488059_11312"/>
<reference evidence="4 6" key="2">
    <citation type="submission" date="2016-10" db="EMBL/GenBank/DDBJ databases">
        <authorList>
            <person name="de Groot N.N."/>
        </authorList>
    </citation>
    <scope>NUCLEOTIDE SEQUENCE [LARGE SCALE GENOMIC DNA]</scope>
    <source>
        <strain evidence="4 6">CGMCC 1.10210</strain>
    </source>
</reference>
<proteinExistence type="predicted"/>
<sequence>MAGDRDTMRLVLAAAGLIGAAGVASAAAASHAGESRNLAAIAAICLSHGPALLALGLFGQGRLLGLASVLIAAGTMIFAGDLGMREWVGHGLFPGAAPIGGVGMIGGWLVIVVAGALWRRA</sequence>
<evidence type="ECO:0000313" key="3">
    <source>
        <dbReference type="EMBL" id="KKC30957.1"/>
    </source>
</evidence>
<keyword evidence="1" id="KW-0812">Transmembrane</keyword>
<dbReference type="EMBL" id="FOMB01000013">
    <property type="protein sequence ID" value="SFC86538.1"/>
    <property type="molecule type" value="Genomic_DNA"/>
</dbReference>
<keyword evidence="1" id="KW-0472">Membrane</keyword>
<gene>
    <name evidence="4" type="ORF">SAMN04488059_11312</name>
    <name evidence="3" type="ORF">WH91_22260</name>
</gene>
<feature type="transmembrane region" description="Helical" evidence="1">
    <location>
        <begin position="96"/>
        <end position="118"/>
    </location>
</feature>
<keyword evidence="2" id="KW-0732">Signal</keyword>
<protein>
    <submittedName>
        <fullName evidence="4">Uncharacterized membrane protein YgdD, TMEM256/DUF423 family</fullName>
    </submittedName>
</protein>
<organism evidence="4 6">
    <name type="scientific">Devosia psychrophila</name>
    <dbReference type="NCBI Taxonomy" id="728005"/>
    <lineage>
        <taxon>Bacteria</taxon>
        <taxon>Pseudomonadati</taxon>
        <taxon>Pseudomonadota</taxon>
        <taxon>Alphaproteobacteria</taxon>
        <taxon>Hyphomicrobiales</taxon>
        <taxon>Devosiaceae</taxon>
        <taxon>Devosia</taxon>
    </lineage>
</organism>
<evidence type="ECO:0000256" key="2">
    <source>
        <dbReference type="SAM" id="SignalP"/>
    </source>
</evidence>
<dbReference type="PATRIC" id="fig|728005.3.peg.2934"/>
<feature type="signal peptide" evidence="2">
    <location>
        <begin position="1"/>
        <end position="26"/>
    </location>
</feature>
<evidence type="ECO:0000313" key="4">
    <source>
        <dbReference type="EMBL" id="SFC86538.1"/>
    </source>
</evidence>